<dbReference type="InterPro" id="IPR027417">
    <property type="entry name" value="P-loop_NTPase"/>
</dbReference>
<dbReference type="OrthoDB" id="2386367at2759"/>
<dbReference type="STRING" id="543379.A0A232FF03"/>
<keyword evidence="4" id="KW-1185">Reference proteome</keyword>
<proteinExistence type="predicted"/>
<dbReference type="EMBL" id="NNAY01000304">
    <property type="protein sequence ID" value="OXU29346.1"/>
    <property type="molecule type" value="Genomic_DNA"/>
</dbReference>
<reference evidence="3 4" key="1">
    <citation type="journal article" date="2017" name="Curr. Biol.">
        <title>The Evolution of Venom by Co-option of Single-Copy Genes.</title>
        <authorList>
            <person name="Martinson E.O."/>
            <person name="Mrinalini"/>
            <person name="Kelkar Y.D."/>
            <person name="Chang C.H."/>
            <person name="Werren J.H."/>
        </authorList>
    </citation>
    <scope>NUCLEOTIDE SEQUENCE [LARGE SCALE GENOMIC DNA]</scope>
    <source>
        <strain evidence="3 4">Alberta</strain>
        <tissue evidence="3">Whole body</tissue>
    </source>
</reference>
<evidence type="ECO:0000256" key="1">
    <source>
        <dbReference type="SAM" id="Coils"/>
    </source>
</evidence>
<feature type="region of interest" description="Disordered" evidence="2">
    <location>
        <begin position="612"/>
        <end position="642"/>
    </location>
</feature>
<sequence>MANTQESVNSNNEIGAILKLLEDGEKTVSSIGEHKDIILVLGITGSGKSTFTHFVSGHDDELVSKQIGLGEYIIGDRNNKIGDSTIKSKTIFPELIIDTENNIAFYDCPGFQETRSTAHEISETYFIKKIVDNTKNVKLVFTVSFPSMREGMDRHGFTLLMENAVKFIKNIKKFEDSIALIVTKVDNLTRPGDEEDDEGEPIPVLVKDNEHIENIVKFIKKAKEDLPKDDKDYHKKVQFIDALLIQTAKQEYKNIGIFRRPNKAGVLSKIKALTKRKPQLREIIFDKIQFSPIEENDFSYTLSDKAEGQIDDLIEKINDNIASQIEKIGQEITEYYQSQENNLNDIEDLRNVAQSGYKSFKTLQMDTTLVEPLDLLTKVHENLSNLKITIGQTNFSNVNNHLEYIKFLKTISNKTVKARTSRLAEKFEGLVNYLNGSRQWYSFLIEFDNILSEYEVLKNISKHQTKINELKDTIVLEKKLIYQNRKNITDKIKLFLNEIGKDSVNSITEEPFDMPIGERKLMFLTKILNSALLSSKDKSLCSEGKLVIRGKDVKLSDIFETECPLSKSIEIFALNNVYIDADLDRTDKQTELSIIAPTWNVIGHPKIILDGKSGDEHKDKSAPVVVGGPGTDGNNGKAGKPGGPTGRFLGIGHRFINGENLSISLKGGDGGPGQNGSDGLEARDGDIMGDPNYEAFQFPDFGHNCHVVDEDSEQVENVIITTQKYKCSIDGKKCTKGGKGGKGGPGGKGGKTSKEKIFVLDDKSRATNIMIDRAEGKVGASGNQGLDQKEGKKGQSMTFDWNIVTTHYILNPIVNNVAFEIVKTNHTDCESMNTAAGVVNIDEPVEPDVVDVPAILNDYKGYARKNLHNNMREKSLRAFLNQLEEDKEVKAEFNILGFVNELQVLEDQFYELRKELPFLPFYESLLKRITEYANKLQSNNELTEDYVKALNYLYAATLSKVISINDRTANTLVLDPQAYFELEANNIEKLKEFTSEALKDDLHKNYDDSIKTKIAEAQAFIDTKITPEFDAITKQIDDRIKELITDTKSRENEAEKEKTKLIDQEKELKHQLLIKTFLGTVQMAGKFLSFAGPVGTAVGVGINAGVGVIEALALTDEETTVPEKLMELPASVKNSFPALKNELENKQKLLKTQLTDAENQLKGITPEKSEPDTEAHIKEVHDKISNLTKEMNQETDVVASYEKINGKKKEILKLLDEKIVLFEKQEKELSTESLKTWVKRLDRASTILSMTQLPIDLYKTISKDSKKIDKMSKAIKEADVKIKQLEQYEDNIYRLVIPKCTFIKNQVENLSHNSKGKSHAALDIGKWEMQSSLKDVKREIKQLTKEYPAQESIAHYIEKLEEAMTVMINMYDLIQDYHDKTELVDYITNINSNQAVEIPISDVTLRRAVDHVKVILHSNLILENYEKGMNSFRQHIYPFANYYLPKFKIPFKNRPSNINTLVSSAAKAMKLLQLDIAESEIKIDKYDHCILNQAFTLEDKSPFFVWNHDENKLAISSLLGGKEVILKSDITKGLIDMNAVKFKEVGINFAIKSANKDLQDELNDALTKFHVTLVHLGNSQYRCVDKFHVITHDNVTINYSLGDKQGDSRKFNTVYGKLNENEPMLSPYAMWTMQLTTSKSNFGFLEKYRNLPIDLALEGIGKYVDNGIIVPMCNLKSVCNDDLRDYYKIDDSVLEVNNAVVSSVKRNSRSHREISSSRKKRQIQQRKRRSLSPNERTQHADADLFATNGAYSSTKSSFINNIFNAVGASLLALEYLNPANKISQWFTKSGKNIDQGDFFNFEKDVAYPSSKFINVESYNSKIPEVSNDFINDESATVNNIVYDSSVCNHGNLLLLDLVIRSKSGVKHEHERIVDTKHRNCEYAQSLAYREHVPL</sequence>
<keyword evidence="1" id="KW-0175">Coiled coil</keyword>
<name>A0A232FF03_9HYME</name>
<evidence type="ECO:0008006" key="5">
    <source>
        <dbReference type="Google" id="ProtNLM"/>
    </source>
</evidence>
<dbReference type="Gene3D" id="3.40.50.300">
    <property type="entry name" value="P-loop containing nucleotide triphosphate hydrolases"/>
    <property type="match status" value="1"/>
</dbReference>
<dbReference type="Proteomes" id="UP000215335">
    <property type="component" value="Unassembled WGS sequence"/>
</dbReference>
<accession>A0A232FF03</accession>
<feature type="coiled-coil region" evidence="1">
    <location>
        <begin position="1044"/>
        <end position="1071"/>
    </location>
</feature>
<feature type="region of interest" description="Disordered" evidence="2">
    <location>
        <begin position="1706"/>
        <end position="1738"/>
    </location>
</feature>
<feature type="coiled-coil region" evidence="1">
    <location>
        <begin position="1140"/>
        <end position="1197"/>
    </location>
</feature>
<comment type="caution">
    <text evidence="3">The sequence shown here is derived from an EMBL/GenBank/DDBJ whole genome shotgun (WGS) entry which is preliminary data.</text>
</comment>
<evidence type="ECO:0000313" key="3">
    <source>
        <dbReference type="EMBL" id="OXU29346.1"/>
    </source>
</evidence>
<dbReference type="SUPFAM" id="SSF52540">
    <property type="entry name" value="P-loop containing nucleoside triphosphate hydrolases"/>
    <property type="match status" value="1"/>
</dbReference>
<feature type="coiled-coil region" evidence="1">
    <location>
        <begin position="1326"/>
        <end position="1353"/>
    </location>
</feature>
<gene>
    <name evidence="3" type="ORF">TSAR_008880</name>
</gene>
<feature type="compositionally biased region" description="Basic and acidic residues" evidence="2">
    <location>
        <begin position="612"/>
        <end position="621"/>
    </location>
</feature>
<evidence type="ECO:0000313" key="4">
    <source>
        <dbReference type="Proteomes" id="UP000215335"/>
    </source>
</evidence>
<organism evidence="3 4">
    <name type="scientific">Trichomalopsis sarcophagae</name>
    <dbReference type="NCBI Taxonomy" id="543379"/>
    <lineage>
        <taxon>Eukaryota</taxon>
        <taxon>Metazoa</taxon>
        <taxon>Ecdysozoa</taxon>
        <taxon>Arthropoda</taxon>
        <taxon>Hexapoda</taxon>
        <taxon>Insecta</taxon>
        <taxon>Pterygota</taxon>
        <taxon>Neoptera</taxon>
        <taxon>Endopterygota</taxon>
        <taxon>Hymenoptera</taxon>
        <taxon>Apocrita</taxon>
        <taxon>Proctotrupomorpha</taxon>
        <taxon>Chalcidoidea</taxon>
        <taxon>Pteromalidae</taxon>
        <taxon>Pteromalinae</taxon>
        <taxon>Trichomalopsis</taxon>
    </lineage>
</organism>
<protein>
    <recommendedName>
        <fullName evidence="5">G domain-containing protein</fullName>
    </recommendedName>
</protein>
<feature type="compositionally biased region" description="Basic residues" evidence="2">
    <location>
        <begin position="1717"/>
        <end position="1730"/>
    </location>
</feature>
<evidence type="ECO:0000256" key="2">
    <source>
        <dbReference type="SAM" id="MobiDB-lite"/>
    </source>
</evidence>